<dbReference type="PANTHER" id="PTHR12526:SF572">
    <property type="entry name" value="BLL5144 PROTEIN"/>
    <property type="match status" value="1"/>
</dbReference>
<dbReference type="Gene3D" id="3.40.50.2000">
    <property type="entry name" value="Glycogen Phosphorylase B"/>
    <property type="match status" value="2"/>
</dbReference>
<dbReference type="InterPro" id="IPR001296">
    <property type="entry name" value="Glyco_trans_1"/>
</dbReference>
<dbReference type="GO" id="GO:0016757">
    <property type="term" value="F:glycosyltransferase activity"/>
    <property type="evidence" value="ECO:0007669"/>
    <property type="project" value="InterPro"/>
</dbReference>
<dbReference type="SUPFAM" id="SSF53756">
    <property type="entry name" value="UDP-Glycosyltransferase/glycogen phosphorylase"/>
    <property type="match status" value="1"/>
</dbReference>
<name>A0A1F4YEH9_9BACT</name>
<organism evidence="3 4">
    <name type="scientific">Candidatus Amesbacteria bacterium RIFCSPHIGHO2_01_FULL_48_32b</name>
    <dbReference type="NCBI Taxonomy" id="1797253"/>
    <lineage>
        <taxon>Bacteria</taxon>
        <taxon>Candidatus Amesiibacteriota</taxon>
    </lineage>
</organism>
<reference evidence="3 4" key="1">
    <citation type="journal article" date="2016" name="Nat. Commun.">
        <title>Thousands of microbial genomes shed light on interconnected biogeochemical processes in an aquifer system.</title>
        <authorList>
            <person name="Anantharaman K."/>
            <person name="Brown C.T."/>
            <person name="Hug L.A."/>
            <person name="Sharon I."/>
            <person name="Castelle C.J."/>
            <person name="Probst A.J."/>
            <person name="Thomas B.C."/>
            <person name="Singh A."/>
            <person name="Wilkins M.J."/>
            <person name="Karaoz U."/>
            <person name="Brodie E.L."/>
            <person name="Williams K.H."/>
            <person name="Hubbard S.S."/>
            <person name="Banfield J.F."/>
        </authorList>
    </citation>
    <scope>NUCLEOTIDE SEQUENCE [LARGE SCALE GENOMIC DNA]</scope>
</reference>
<sequence>MEESIKTLSEPVKALYLATYIPRKCGIATFTKDLINAVNLLNPLSLGKVAVMDNALTQKLEYPHEVKMRIQDDNPQDYIKVADYVNMTEEFEAVVLQHEFGIFGGPDGENILELTQALKKPLLVTFHTVVSDCSENMRRIMTSLCTTAKYVVVMLQGAREMLIDLYGAKPDKVVVIHHGVPDFPMMSGANGAKNKLGLDGKTVMTSINLLGANKGLEHAIEAIPAIKKRVEDFVYLIVGETHPIVKQAEGEAYRQKLENLASQLGVSGQVRFVNKYLGLGELVEYIAASDFYVTPYLNPQQAASGSLAYAIGAGKACISTPYAYAAEMLGDGRGMLVPFRDGAAIAQSVLELLADQHKREECQSKAYAVGRTMTWHNVAHQYYHLYQYAIGKGC</sequence>
<dbReference type="Pfam" id="PF13439">
    <property type="entry name" value="Glyco_transf_4"/>
    <property type="match status" value="1"/>
</dbReference>
<evidence type="ECO:0008006" key="5">
    <source>
        <dbReference type="Google" id="ProtNLM"/>
    </source>
</evidence>
<protein>
    <recommendedName>
        <fullName evidence="5">Glycosyl transferase family 1 domain-containing protein</fullName>
    </recommendedName>
</protein>
<evidence type="ECO:0000259" key="1">
    <source>
        <dbReference type="Pfam" id="PF00534"/>
    </source>
</evidence>
<dbReference type="Pfam" id="PF00534">
    <property type="entry name" value="Glycos_transf_1"/>
    <property type="match status" value="1"/>
</dbReference>
<accession>A0A1F4YEH9</accession>
<feature type="domain" description="Glycosyltransferase subfamily 4-like N-terminal" evidence="2">
    <location>
        <begin position="113"/>
        <end position="180"/>
    </location>
</feature>
<dbReference type="PANTHER" id="PTHR12526">
    <property type="entry name" value="GLYCOSYLTRANSFERASE"/>
    <property type="match status" value="1"/>
</dbReference>
<dbReference type="Proteomes" id="UP000178176">
    <property type="component" value="Unassembled WGS sequence"/>
</dbReference>
<gene>
    <name evidence="3" type="ORF">A2876_01910</name>
</gene>
<comment type="caution">
    <text evidence="3">The sequence shown here is derived from an EMBL/GenBank/DDBJ whole genome shotgun (WGS) entry which is preliminary data.</text>
</comment>
<dbReference type="CDD" id="cd03822">
    <property type="entry name" value="GT4_mannosyltransferase-like"/>
    <property type="match status" value="1"/>
</dbReference>
<dbReference type="AlphaFoldDB" id="A0A1F4YEH9"/>
<evidence type="ECO:0000313" key="3">
    <source>
        <dbReference type="EMBL" id="OGC92258.1"/>
    </source>
</evidence>
<dbReference type="InterPro" id="IPR028098">
    <property type="entry name" value="Glyco_trans_4-like_N"/>
</dbReference>
<proteinExistence type="predicted"/>
<feature type="domain" description="Glycosyl transferase family 1" evidence="1">
    <location>
        <begin position="194"/>
        <end position="367"/>
    </location>
</feature>
<evidence type="ECO:0000313" key="4">
    <source>
        <dbReference type="Proteomes" id="UP000178176"/>
    </source>
</evidence>
<evidence type="ECO:0000259" key="2">
    <source>
        <dbReference type="Pfam" id="PF13439"/>
    </source>
</evidence>
<dbReference type="EMBL" id="MEXH01000019">
    <property type="protein sequence ID" value="OGC92258.1"/>
    <property type="molecule type" value="Genomic_DNA"/>
</dbReference>